<sequence length="279" mass="29557">MSVQSQAGAESKARPGRAAAPRSGRRSPRLLLASALVASAVAAVPASAQAPSALTTADGVLYQSCVRHPVSYAANPRSGNWSLHLSTTRSDGSPGPFVSLSSHLGDQSAGSTTLDFCGYGDTAGVYAPGRYTLAATLSWVDPGGITHTEQLPSADFTMAKPQTRTTLTLSDRTPKPGQPIRFRVSVKVQSPTGWMRVPDAALPLRLRVLARGPGERTFRPLRGGAGVYDYGGTWSRKFRWLGTLPRAQFEAETRGNDLLAESTSKVVRVTTVYRDASSG</sequence>
<comment type="caution">
    <text evidence="2">The sequence shown here is derived from an EMBL/GenBank/DDBJ whole genome shotgun (WGS) entry which is preliminary data.</text>
</comment>
<name>A0ABW2MW83_9ACTN</name>
<evidence type="ECO:0000256" key="1">
    <source>
        <dbReference type="SAM" id="MobiDB-lite"/>
    </source>
</evidence>
<dbReference type="Proteomes" id="UP001596524">
    <property type="component" value="Unassembled WGS sequence"/>
</dbReference>
<evidence type="ECO:0000313" key="2">
    <source>
        <dbReference type="EMBL" id="MFC7359234.1"/>
    </source>
</evidence>
<keyword evidence="3" id="KW-1185">Reference proteome</keyword>
<feature type="region of interest" description="Disordered" evidence="1">
    <location>
        <begin position="1"/>
        <end position="26"/>
    </location>
</feature>
<accession>A0ABW2MW83</accession>
<organism evidence="2 3">
    <name type="scientific">Nocardioides astragali</name>
    <dbReference type="NCBI Taxonomy" id="1776736"/>
    <lineage>
        <taxon>Bacteria</taxon>
        <taxon>Bacillati</taxon>
        <taxon>Actinomycetota</taxon>
        <taxon>Actinomycetes</taxon>
        <taxon>Propionibacteriales</taxon>
        <taxon>Nocardioidaceae</taxon>
        <taxon>Nocardioides</taxon>
    </lineage>
</organism>
<dbReference type="EMBL" id="JBHTCH010000002">
    <property type="protein sequence ID" value="MFC7359234.1"/>
    <property type="molecule type" value="Genomic_DNA"/>
</dbReference>
<evidence type="ECO:0000313" key="3">
    <source>
        <dbReference type="Proteomes" id="UP001596524"/>
    </source>
</evidence>
<gene>
    <name evidence="2" type="ORF">ACFQO6_03050</name>
</gene>
<protein>
    <submittedName>
        <fullName evidence="2">Uncharacterized protein</fullName>
    </submittedName>
</protein>
<reference evidence="3" key="1">
    <citation type="journal article" date="2019" name="Int. J. Syst. Evol. Microbiol.">
        <title>The Global Catalogue of Microorganisms (GCM) 10K type strain sequencing project: providing services to taxonomists for standard genome sequencing and annotation.</title>
        <authorList>
            <consortium name="The Broad Institute Genomics Platform"/>
            <consortium name="The Broad Institute Genome Sequencing Center for Infectious Disease"/>
            <person name="Wu L."/>
            <person name="Ma J."/>
        </authorList>
    </citation>
    <scope>NUCLEOTIDE SEQUENCE [LARGE SCALE GENOMIC DNA]</scope>
    <source>
        <strain evidence="3">FCH27</strain>
    </source>
</reference>
<proteinExistence type="predicted"/>
<dbReference type="RefSeq" id="WP_255892711.1">
    <property type="nucleotide sequence ID" value="NZ_JAFMZM010000007.1"/>
</dbReference>